<evidence type="ECO:0000313" key="3">
    <source>
        <dbReference type="EMBL" id="KPC50700.1"/>
    </source>
</evidence>
<accession>A0A0N0XH37</accession>
<gene>
    <name evidence="3" type="ORF">WG78_16640</name>
</gene>
<dbReference type="EMBL" id="LAQT01000027">
    <property type="protein sequence ID" value="KPC50700.1"/>
    <property type="molecule type" value="Genomic_DNA"/>
</dbReference>
<dbReference type="AlphaFoldDB" id="A0A0N0XH37"/>
<feature type="compositionally biased region" description="Low complexity" evidence="1">
    <location>
        <begin position="114"/>
        <end position="130"/>
    </location>
</feature>
<comment type="caution">
    <text evidence="3">The sequence shown here is derived from an EMBL/GenBank/DDBJ whole genome shotgun (WGS) entry which is preliminary data.</text>
</comment>
<feature type="chain" id="PRO_5005863150" description="DUF4124 domain-containing protein" evidence="2">
    <location>
        <begin position="23"/>
        <end position="147"/>
    </location>
</feature>
<protein>
    <recommendedName>
        <fullName evidence="5">DUF4124 domain-containing protein</fullName>
    </recommendedName>
</protein>
<dbReference type="Proteomes" id="UP000037939">
    <property type="component" value="Unassembled WGS sequence"/>
</dbReference>
<evidence type="ECO:0000313" key="4">
    <source>
        <dbReference type="Proteomes" id="UP000037939"/>
    </source>
</evidence>
<reference evidence="3 4" key="1">
    <citation type="submission" date="2015-07" db="EMBL/GenBank/DDBJ databases">
        <title>Draft genome sequence of the Amantichitinum ursilacus IGB-41, a new chitin-degrading bacterium.</title>
        <authorList>
            <person name="Kirstahler P."/>
            <person name="Guenther M."/>
            <person name="Grumaz C."/>
            <person name="Rupp S."/>
            <person name="Zibek S."/>
            <person name="Sohn K."/>
        </authorList>
    </citation>
    <scope>NUCLEOTIDE SEQUENCE [LARGE SCALE GENOMIC DNA]</scope>
    <source>
        <strain evidence="3 4">IGB-41</strain>
    </source>
</reference>
<organism evidence="3 4">
    <name type="scientific">Amantichitinum ursilacus</name>
    <dbReference type="NCBI Taxonomy" id="857265"/>
    <lineage>
        <taxon>Bacteria</taxon>
        <taxon>Pseudomonadati</taxon>
        <taxon>Pseudomonadota</taxon>
        <taxon>Betaproteobacteria</taxon>
        <taxon>Neisseriales</taxon>
        <taxon>Chitinibacteraceae</taxon>
        <taxon>Amantichitinum</taxon>
    </lineage>
</organism>
<feature type="signal peptide" evidence="2">
    <location>
        <begin position="1"/>
        <end position="22"/>
    </location>
</feature>
<keyword evidence="2" id="KW-0732">Signal</keyword>
<dbReference type="PATRIC" id="fig|857265.3.peg.3410"/>
<keyword evidence="4" id="KW-1185">Reference proteome</keyword>
<dbReference type="RefSeq" id="WP_053938935.1">
    <property type="nucleotide sequence ID" value="NZ_LAQT01000027.1"/>
</dbReference>
<name>A0A0N0XH37_9NEIS</name>
<evidence type="ECO:0000256" key="2">
    <source>
        <dbReference type="SAM" id="SignalP"/>
    </source>
</evidence>
<dbReference type="STRING" id="857265.WG78_16640"/>
<evidence type="ECO:0000256" key="1">
    <source>
        <dbReference type="SAM" id="MobiDB-lite"/>
    </source>
</evidence>
<feature type="region of interest" description="Disordered" evidence="1">
    <location>
        <begin position="97"/>
        <end position="130"/>
    </location>
</feature>
<evidence type="ECO:0008006" key="5">
    <source>
        <dbReference type="Google" id="ProtNLM"/>
    </source>
</evidence>
<proteinExistence type="predicted"/>
<sequence length="147" mass="15132">MRTRTALLLATPFLAGAVVAFAAFPTGLNYAHPQHMAAAAFNDVTLRPPGLATDVAQPLAENDTGARQAALHPAPSYRVYRCLDTNGDLRIVDHRCEAPDSDAETDATPAPPNAEDTAADTASTESVNADIAASSHGAALLAAAPNT</sequence>